<protein>
    <recommendedName>
        <fullName evidence="1">Calcineurin-like phosphoesterase domain-containing protein</fullName>
    </recommendedName>
</protein>
<dbReference type="PATRIC" id="fig|1121022.4.peg.3071"/>
<feature type="domain" description="Calcineurin-like phosphoesterase" evidence="1">
    <location>
        <begin position="43"/>
        <end position="233"/>
    </location>
</feature>
<dbReference type="GO" id="GO:0005737">
    <property type="term" value="C:cytoplasm"/>
    <property type="evidence" value="ECO:0007669"/>
    <property type="project" value="TreeGrafter"/>
</dbReference>
<proteinExistence type="predicted"/>
<keyword evidence="3" id="KW-1185">Reference proteome</keyword>
<evidence type="ECO:0000259" key="1">
    <source>
        <dbReference type="Pfam" id="PF00149"/>
    </source>
</evidence>
<dbReference type="InterPro" id="IPR050126">
    <property type="entry name" value="Ap4A_hydrolase"/>
</dbReference>
<reference evidence="2 3" key="1">
    <citation type="journal article" date="2014" name="Nature">
        <title>Sequential evolution of bacterial morphology by co-option of a developmental regulator.</title>
        <authorList>
            <person name="Jiang C."/>
            <person name="Brown P.J."/>
            <person name="Ducret A."/>
            <person name="Brun Y.V."/>
        </authorList>
    </citation>
    <scope>NUCLEOTIDE SEQUENCE [LARGE SCALE GENOMIC DNA]</scope>
    <source>
        <strain evidence="2 3">DSM 16100</strain>
    </source>
</reference>
<dbReference type="EMBL" id="AWGB01000033">
    <property type="protein sequence ID" value="ESQ88831.1"/>
    <property type="molecule type" value="Genomic_DNA"/>
</dbReference>
<dbReference type="SUPFAM" id="SSF56300">
    <property type="entry name" value="Metallo-dependent phosphatases"/>
    <property type="match status" value="1"/>
</dbReference>
<dbReference type="GO" id="GO:0008803">
    <property type="term" value="F:bis(5'-nucleosyl)-tetraphosphatase (symmetrical) activity"/>
    <property type="evidence" value="ECO:0007669"/>
    <property type="project" value="TreeGrafter"/>
</dbReference>
<dbReference type="AlphaFoldDB" id="V4PKS4"/>
<dbReference type="GO" id="GO:0016791">
    <property type="term" value="F:phosphatase activity"/>
    <property type="evidence" value="ECO:0007669"/>
    <property type="project" value="TreeGrafter"/>
</dbReference>
<dbReference type="Proteomes" id="UP000017837">
    <property type="component" value="Unassembled WGS sequence"/>
</dbReference>
<evidence type="ECO:0000313" key="2">
    <source>
        <dbReference type="EMBL" id="ESQ88831.1"/>
    </source>
</evidence>
<dbReference type="GO" id="GO:0110154">
    <property type="term" value="P:RNA decapping"/>
    <property type="evidence" value="ECO:0007669"/>
    <property type="project" value="TreeGrafter"/>
</dbReference>
<sequence length="272" mass="30475">MTSLKRMHMFWLLDKSRQKTPDTPGPPEPPEVFKSSIDRLTYAIGDIHGRNDLFLKMLLDIRNDSSEIGEKPRIIILGDFIDRGPNSSEVIGSILRLQIQTWCDTVVLVGNHEFALIKFCLDSSCGWLWLEFGGMATLASYGIKIGGDKSDFSHWPELQTKVKRAIPQSHMKLMHEAKINFIAGDYLFVHGGVNPELPLEAQDADTFLWIRDAFLSSPKSCEYVVVHGHSAREDVSNLEWRIGVDTGAYATGILSAVKLSGTNREIMQVTTL</sequence>
<dbReference type="PANTHER" id="PTHR42850">
    <property type="entry name" value="METALLOPHOSPHOESTERASE"/>
    <property type="match status" value="1"/>
</dbReference>
<name>V4PKS4_9CAUL</name>
<evidence type="ECO:0000313" key="3">
    <source>
        <dbReference type="Proteomes" id="UP000017837"/>
    </source>
</evidence>
<gene>
    <name evidence="2" type="ORF">ABENE_15085</name>
</gene>
<dbReference type="eggNOG" id="COG0639">
    <property type="taxonomic scope" value="Bacteria"/>
</dbReference>
<dbReference type="PANTHER" id="PTHR42850:SF4">
    <property type="entry name" value="ZINC-DEPENDENT ENDOPOLYPHOSPHATASE"/>
    <property type="match status" value="1"/>
</dbReference>
<accession>V4PKS4</accession>
<dbReference type="STRING" id="1121022.GCA_000376105_03344"/>
<dbReference type="InterPro" id="IPR029052">
    <property type="entry name" value="Metallo-depent_PP-like"/>
</dbReference>
<dbReference type="RefSeq" id="WP_018083018.1">
    <property type="nucleotide sequence ID" value="NZ_AQWM01000022.1"/>
</dbReference>
<comment type="caution">
    <text evidence="2">The sequence shown here is derived from an EMBL/GenBank/DDBJ whole genome shotgun (WGS) entry which is preliminary data.</text>
</comment>
<dbReference type="Gene3D" id="3.60.21.10">
    <property type="match status" value="1"/>
</dbReference>
<dbReference type="InterPro" id="IPR004843">
    <property type="entry name" value="Calcineurin-like_PHP"/>
</dbReference>
<organism evidence="2 3">
    <name type="scientific">Asticcacaulis benevestitus DSM 16100 = ATCC BAA-896</name>
    <dbReference type="NCBI Taxonomy" id="1121022"/>
    <lineage>
        <taxon>Bacteria</taxon>
        <taxon>Pseudomonadati</taxon>
        <taxon>Pseudomonadota</taxon>
        <taxon>Alphaproteobacteria</taxon>
        <taxon>Caulobacterales</taxon>
        <taxon>Caulobacteraceae</taxon>
        <taxon>Asticcacaulis</taxon>
    </lineage>
</organism>
<dbReference type="Pfam" id="PF00149">
    <property type="entry name" value="Metallophos"/>
    <property type="match status" value="1"/>
</dbReference>